<dbReference type="Gene3D" id="1.10.630.10">
    <property type="entry name" value="Cytochrome P450"/>
    <property type="match status" value="1"/>
</dbReference>
<evidence type="ECO:0000313" key="4">
    <source>
        <dbReference type="Proteomes" id="UP000704762"/>
    </source>
</evidence>
<dbReference type="InterPro" id="IPR036396">
    <property type="entry name" value="Cyt_P450_sf"/>
</dbReference>
<evidence type="ECO:0000256" key="2">
    <source>
        <dbReference type="RuleBase" id="RU000461"/>
    </source>
</evidence>
<keyword evidence="2" id="KW-0349">Heme</keyword>
<dbReference type="PANTHER" id="PTHR46696">
    <property type="entry name" value="P450, PUTATIVE (EUROFUNG)-RELATED"/>
    <property type="match status" value="1"/>
</dbReference>
<keyword evidence="2" id="KW-0408">Iron</keyword>
<dbReference type="Pfam" id="PF00067">
    <property type="entry name" value="p450"/>
    <property type="match status" value="1"/>
</dbReference>
<gene>
    <name evidence="3" type="ORF">JOE57_000671</name>
</gene>
<evidence type="ECO:0000313" key="3">
    <source>
        <dbReference type="EMBL" id="MBM7797750.1"/>
    </source>
</evidence>
<dbReference type="InterPro" id="IPR017972">
    <property type="entry name" value="Cyt_P450_CS"/>
</dbReference>
<dbReference type="PANTHER" id="PTHR46696:SF4">
    <property type="entry name" value="BIOTIN BIOSYNTHESIS CYTOCHROME P450"/>
    <property type="match status" value="1"/>
</dbReference>
<dbReference type="PROSITE" id="PS00086">
    <property type="entry name" value="CYTOCHROME_P450"/>
    <property type="match status" value="1"/>
</dbReference>
<protein>
    <submittedName>
        <fullName evidence="3">Cytochrome P450</fullName>
    </submittedName>
</protein>
<dbReference type="SUPFAM" id="SSF48264">
    <property type="entry name" value="Cytochrome P450"/>
    <property type="match status" value="1"/>
</dbReference>
<dbReference type="RefSeq" id="WP_204916393.1">
    <property type="nucleotide sequence ID" value="NZ_BAAAQP010000011.1"/>
</dbReference>
<proteinExistence type="inferred from homology"/>
<keyword evidence="4" id="KW-1185">Reference proteome</keyword>
<keyword evidence="2" id="KW-0503">Monooxygenase</keyword>
<dbReference type="CDD" id="cd20625">
    <property type="entry name" value="CYP164-like"/>
    <property type="match status" value="1"/>
</dbReference>
<sequence>MSRLSSLSSGAKFVGQIYLERAFTAYAAHVRHDPIALTSLRRYQADPYPVYDLVRSRGAMQPTRLGNWVSASYGICNDVLRSRQFAVKGEEPTGDDPVPRDLLDLSLLALNPPEHTRLRRLVAPAFTPRRMATYATKIEQRVGELLDTVDSRGGFDLVSEFASPLPISVIAELLGVPDVDSEAFAEYGSVIAGALDGVRSVGHLRRLMAAQRQLSRIFDDLFELRRHEPRDDIVSSLVRQQNDEITPEVIAPLCRLLLLAGFETTVNAIGNGVRALLANPEQWRLLVEDPSRAPQVVEEVLRYDPPVQVTARVSLKDMELGGVQVKENQWVVTLIAGANRDPAVFADPNRFDITRTSSVEHLAFSGGIHYCLGAPLARLELAATFRALAERLPQLHQVGKVKMRRATAIHGPQVLPVAG</sequence>
<evidence type="ECO:0000256" key="1">
    <source>
        <dbReference type="ARBA" id="ARBA00010617"/>
    </source>
</evidence>
<dbReference type="Proteomes" id="UP000704762">
    <property type="component" value="Unassembled WGS sequence"/>
</dbReference>
<dbReference type="PRINTS" id="PR00359">
    <property type="entry name" value="BP450"/>
</dbReference>
<dbReference type="InterPro" id="IPR001128">
    <property type="entry name" value="Cyt_P450"/>
</dbReference>
<dbReference type="InterPro" id="IPR002397">
    <property type="entry name" value="Cyt_P450_B"/>
</dbReference>
<organism evidence="3 4">
    <name type="scientific">Microlunatus panaciterrae</name>
    <dbReference type="NCBI Taxonomy" id="400768"/>
    <lineage>
        <taxon>Bacteria</taxon>
        <taxon>Bacillati</taxon>
        <taxon>Actinomycetota</taxon>
        <taxon>Actinomycetes</taxon>
        <taxon>Propionibacteriales</taxon>
        <taxon>Propionibacteriaceae</taxon>
        <taxon>Microlunatus</taxon>
    </lineage>
</organism>
<dbReference type="EMBL" id="JAFBCF010000001">
    <property type="protein sequence ID" value="MBM7797750.1"/>
    <property type="molecule type" value="Genomic_DNA"/>
</dbReference>
<keyword evidence="2" id="KW-0560">Oxidoreductase</keyword>
<keyword evidence="2" id="KW-0479">Metal-binding</keyword>
<accession>A0ABS2RFH4</accession>
<reference evidence="3 4" key="1">
    <citation type="submission" date="2021-01" db="EMBL/GenBank/DDBJ databases">
        <title>Sequencing the genomes of 1000 actinobacteria strains.</title>
        <authorList>
            <person name="Klenk H.-P."/>
        </authorList>
    </citation>
    <scope>NUCLEOTIDE SEQUENCE [LARGE SCALE GENOMIC DNA]</scope>
    <source>
        <strain evidence="3 4">DSM 18662</strain>
    </source>
</reference>
<dbReference type="PRINTS" id="PR00385">
    <property type="entry name" value="P450"/>
</dbReference>
<comment type="similarity">
    <text evidence="1 2">Belongs to the cytochrome P450 family.</text>
</comment>
<comment type="caution">
    <text evidence="3">The sequence shown here is derived from an EMBL/GenBank/DDBJ whole genome shotgun (WGS) entry which is preliminary data.</text>
</comment>
<name>A0ABS2RFH4_9ACTN</name>